<comment type="caution">
    <text evidence="1">The sequence shown here is derived from an EMBL/GenBank/DDBJ whole genome shotgun (WGS) entry which is preliminary data.</text>
</comment>
<organism evidence="1 2">
    <name type="scientific">Gracilibacillus halotolerans</name>
    <dbReference type="NCBI Taxonomy" id="74386"/>
    <lineage>
        <taxon>Bacteria</taxon>
        <taxon>Bacillati</taxon>
        <taxon>Bacillota</taxon>
        <taxon>Bacilli</taxon>
        <taxon>Bacillales</taxon>
        <taxon>Bacillaceae</taxon>
        <taxon>Gracilibacillus</taxon>
    </lineage>
</organism>
<dbReference type="RefSeq" id="WP_184250824.1">
    <property type="nucleotide sequence ID" value="NZ_BAAACU010000003.1"/>
</dbReference>
<dbReference type="InterPro" id="IPR058995">
    <property type="entry name" value="YolC/YozM-like"/>
</dbReference>
<evidence type="ECO:0000313" key="2">
    <source>
        <dbReference type="Proteomes" id="UP000572212"/>
    </source>
</evidence>
<accession>A0A841RTG6</accession>
<dbReference type="AlphaFoldDB" id="A0A841RTG6"/>
<sequence>MKRTIFSLIAACAIILLVWFNLHYSNEEITEGDDLSRILDEIWDEYDILAYSVLTTDSTLYFVIDDTEDKDEVAQSIEKKLEHHDIEEYSLEIHKDYEVAVE</sequence>
<dbReference type="Proteomes" id="UP000572212">
    <property type="component" value="Unassembled WGS sequence"/>
</dbReference>
<name>A0A841RTG6_9BACI</name>
<dbReference type="Pfam" id="PF26328">
    <property type="entry name" value="YolC_YozM"/>
    <property type="match status" value="1"/>
</dbReference>
<gene>
    <name evidence="1" type="ORF">GGQ92_003036</name>
</gene>
<keyword evidence="2" id="KW-1185">Reference proteome</keyword>
<protein>
    <submittedName>
        <fullName evidence="1">Uncharacterized protein</fullName>
    </submittedName>
</protein>
<dbReference type="EMBL" id="JACHON010000025">
    <property type="protein sequence ID" value="MBB6514214.1"/>
    <property type="molecule type" value="Genomic_DNA"/>
</dbReference>
<evidence type="ECO:0000313" key="1">
    <source>
        <dbReference type="EMBL" id="MBB6514214.1"/>
    </source>
</evidence>
<proteinExistence type="predicted"/>
<reference evidence="1 2" key="1">
    <citation type="submission" date="2020-08" db="EMBL/GenBank/DDBJ databases">
        <title>Genomic Encyclopedia of Type Strains, Phase IV (KMG-IV): sequencing the most valuable type-strain genomes for metagenomic binning, comparative biology and taxonomic classification.</title>
        <authorList>
            <person name="Goeker M."/>
        </authorList>
    </citation>
    <scope>NUCLEOTIDE SEQUENCE [LARGE SCALE GENOMIC DNA]</scope>
    <source>
        <strain evidence="1 2">DSM 11805</strain>
    </source>
</reference>